<evidence type="ECO:0000259" key="2">
    <source>
        <dbReference type="Pfam" id="PF08327"/>
    </source>
</evidence>
<dbReference type="InterPro" id="IPR023393">
    <property type="entry name" value="START-like_dom_sf"/>
</dbReference>
<accession>A0ABU6KM14</accession>
<keyword evidence="4" id="KW-1185">Reference proteome</keyword>
<dbReference type="EMBL" id="JARZFX010000015">
    <property type="protein sequence ID" value="MEC5425524.1"/>
    <property type="molecule type" value="Genomic_DNA"/>
</dbReference>
<dbReference type="InterPro" id="IPR013538">
    <property type="entry name" value="ASHA1/2-like_C"/>
</dbReference>
<proteinExistence type="inferred from homology"/>
<dbReference type="RefSeq" id="WP_327609061.1">
    <property type="nucleotide sequence ID" value="NZ_JARZFX010000015.1"/>
</dbReference>
<comment type="similarity">
    <text evidence="1">Belongs to the AHA1 family.</text>
</comment>
<evidence type="ECO:0000256" key="1">
    <source>
        <dbReference type="ARBA" id="ARBA00006817"/>
    </source>
</evidence>
<gene>
    <name evidence="3" type="ORF">QGM71_18760</name>
</gene>
<reference evidence="3 4" key="1">
    <citation type="journal article" date="2024" name="Int. J. Syst. Evol. Microbiol.">
        <title>Virgibacillus tibetensis sp. nov., isolated from salt lake on the Tibetan Plateau of China.</title>
        <authorList>
            <person name="Phurbu D."/>
            <person name="Liu Z.-X."/>
            <person name="Wang R."/>
            <person name="Zheng Y.-Y."/>
            <person name="Liu H.-C."/>
            <person name="Zhou Y.-G."/>
            <person name="Yu Y.-J."/>
            <person name="Li A.-H."/>
        </authorList>
    </citation>
    <scope>NUCLEOTIDE SEQUENCE [LARGE SCALE GENOMIC DNA]</scope>
    <source>
        <strain evidence="3 4">C22-A2</strain>
    </source>
</reference>
<dbReference type="Pfam" id="PF08327">
    <property type="entry name" value="AHSA1"/>
    <property type="match status" value="1"/>
</dbReference>
<dbReference type="Gene3D" id="3.30.530.20">
    <property type="match status" value="1"/>
</dbReference>
<evidence type="ECO:0000313" key="4">
    <source>
        <dbReference type="Proteomes" id="UP001335737"/>
    </source>
</evidence>
<sequence>MIVRDEVMIQAPTSKVWEVLVNPKYVSQWDELPEDYPEKNMTVGSEVVWDIPNGNYSKTTVIKADPTKELQIALYVSNWSVYPKPGDIAYSYKLSEQNGETKLSIKIGDFSLLSDGEKYYEASVEFASDAKEIIKQLAEQS</sequence>
<protein>
    <submittedName>
        <fullName evidence="3">SRPBCC domain-containing protein</fullName>
    </submittedName>
</protein>
<dbReference type="Proteomes" id="UP001335737">
    <property type="component" value="Unassembled WGS sequence"/>
</dbReference>
<name>A0ABU6KM14_9BACI</name>
<feature type="domain" description="Activator of Hsp90 ATPase homologue 1/2-like C-terminal" evidence="2">
    <location>
        <begin position="11"/>
        <end position="116"/>
    </location>
</feature>
<evidence type="ECO:0000313" key="3">
    <source>
        <dbReference type="EMBL" id="MEC5425524.1"/>
    </source>
</evidence>
<organism evidence="3 4">
    <name type="scientific">Virgibacillus tibetensis</name>
    <dbReference type="NCBI Taxonomy" id="3042313"/>
    <lineage>
        <taxon>Bacteria</taxon>
        <taxon>Bacillati</taxon>
        <taxon>Bacillota</taxon>
        <taxon>Bacilli</taxon>
        <taxon>Bacillales</taxon>
        <taxon>Bacillaceae</taxon>
        <taxon>Virgibacillus</taxon>
    </lineage>
</organism>
<comment type="caution">
    <text evidence="3">The sequence shown here is derived from an EMBL/GenBank/DDBJ whole genome shotgun (WGS) entry which is preliminary data.</text>
</comment>
<dbReference type="SUPFAM" id="SSF55961">
    <property type="entry name" value="Bet v1-like"/>
    <property type="match status" value="1"/>
</dbReference>